<evidence type="ECO:0000313" key="2">
    <source>
        <dbReference type="Proteomes" id="UP000002630"/>
    </source>
</evidence>
<sequence length="62" mass="6960">MSSIVNGLFGAYPAAEQRPKEYEFSVDFCPGAFGANLICSSVHKPLFCMSHFRFHLFWPTTA</sequence>
<dbReference type="EMBL" id="FN648419">
    <property type="protein sequence ID" value="CBJ31229.1"/>
    <property type="molecule type" value="Genomic_DNA"/>
</dbReference>
<reference evidence="1 2" key="1">
    <citation type="journal article" date="2010" name="Nature">
        <title>The Ectocarpus genome and the independent evolution of multicellularity in brown algae.</title>
        <authorList>
            <person name="Cock J.M."/>
            <person name="Sterck L."/>
            <person name="Rouze P."/>
            <person name="Scornet D."/>
            <person name="Allen A.E."/>
            <person name="Amoutzias G."/>
            <person name="Anthouard V."/>
            <person name="Artiguenave F."/>
            <person name="Aury J.M."/>
            <person name="Badger J.H."/>
            <person name="Beszteri B."/>
            <person name="Billiau K."/>
            <person name="Bonnet E."/>
            <person name="Bothwell J.H."/>
            <person name="Bowler C."/>
            <person name="Boyen C."/>
            <person name="Brownlee C."/>
            <person name="Carrano C.J."/>
            <person name="Charrier B."/>
            <person name="Cho G.Y."/>
            <person name="Coelho S.M."/>
            <person name="Collen J."/>
            <person name="Corre E."/>
            <person name="Da Silva C."/>
            <person name="Delage L."/>
            <person name="Delaroque N."/>
            <person name="Dittami S.M."/>
            <person name="Doulbeau S."/>
            <person name="Elias M."/>
            <person name="Farnham G."/>
            <person name="Gachon C.M."/>
            <person name="Gschloessl B."/>
            <person name="Heesch S."/>
            <person name="Jabbari K."/>
            <person name="Jubin C."/>
            <person name="Kawai H."/>
            <person name="Kimura K."/>
            <person name="Kloareg B."/>
            <person name="Kupper F.C."/>
            <person name="Lang D."/>
            <person name="Le Bail A."/>
            <person name="Leblanc C."/>
            <person name="Lerouge P."/>
            <person name="Lohr M."/>
            <person name="Lopez P.J."/>
            <person name="Martens C."/>
            <person name="Maumus F."/>
            <person name="Michel G."/>
            <person name="Miranda-Saavedra D."/>
            <person name="Morales J."/>
            <person name="Moreau H."/>
            <person name="Motomura T."/>
            <person name="Nagasato C."/>
            <person name="Napoli C.A."/>
            <person name="Nelson D.R."/>
            <person name="Nyvall-Collen P."/>
            <person name="Peters A.F."/>
            <person name="Pommier C."/>
            <person name="Potin P."/>
            <person name="Poulain J."/>
            <person name="Quesneville H."/>
            <person name="Read B."/>
            <person name="Rensing S.A."/>
            <person name="Ritter A."/>
            <person name="Rousvoal S."/>
            <person name="Samanta M."/>
            <person name="Samson G."/>
            <person name="Schroeder D.C."/>
            <person name="Segurens B."/>
            <person name="Strittmatter M."/>
            <person name="Tonon T."/>
            <person name="Tregear J.W."/>
            <person name="Valentin K."/>
            <person name="von Dassow P."/>
            <person name="Yamagishi T."/>
            <person name="Van de Peer Y."/>
            <person name="Wincker P."/>
        </authorList>
    </citation>
    <scope>NUCLEOTIDE SEQUENCE [LARGE SCALE GENOMIC DNA]</scope>
    <source>
        <strain evidence="2">Ec32 / CCAP1310/4</strain>
    </source>
</reference>
<proteinExistence type="predicted"/>
<dbReference type="AlphaFoldDB" id="D7FST8"/>
<protein>
    <submittedName>
        <fullName evidence="1">Uncharacterized protein</fullName>
    </submittedName>
</protein>
<name>D7FST8_ECTSI</name>
<dbReference type="EMBL" id="FN649739">
    <property type="protein sequence ID" value="CBJ31229.1"/>
    <property type="molecule type" value="Genomic_DNA"/>
</dbReference>
<evidence type="ECO:0000313" key="1">
    <source>
        <dbReference type="EMBL" id="CBJ31229.1"/>
    </source>
</evidence>
<keyword evidence="2" id="KW-1185">Reference proteome</keyword>
<gene>
    <name evidence="1" type="ORF">Esi_0239_0033</name>
</gene>
<dbReference type="InParanoid" id="D7FST8"/>
<dbReference type="Proteomes" id="UP000002630">
    <property type="component" value="Linkage Group LG14"/>
</dbReference>
<accession>D7FST8</accession>
<organism evidence="1 2">
    <name type="scientific">Ectocarpus siliculosus</name>
    <name type="common">Brown alga</name>
    <name type="synonym">Conferva siliculosa</name>
    <dbReference type="NCBI Taxonomy" id="2880"/>
    <lineage>
        <taxon>Eukaryota</taxon>
        <taxon>Sar</taxon>
        <taxon>Stramenopiles</taxon>
        <taxon>Ochrophyta</taxon>
        <taxon>PX clade</taxon>
        <taxon>Phaeophyceae</taxon>
        <taxon>Ectocarpales</taxon>
        <taxon>Ectocarpaceae</taxon>
        <taxon>Ectocarpus</taxon>
    </lineage>
</organism>